<dbReference type="Pfam" id="PF01957">
    <property type="entry name" value="NfeD"/>
    <property type="match status" value="1"/>
</dbReference>
<organism evidence="9 10">
    <name type="scientific">Dysgonomonas alginatilytica</name>
    <dbReference type="NCBI Taxonomy" id="1605892"/>
    <lineage>
        <taxon>Bacteria</taxon>
        <taxon>Pseudomonadati</taxon>
        <taxon>Bacteroidota</taxon>
        <taxon>Bacteroidia</taxon>
        <taxon>Bacteroidales</taxon>
        <taxon>Dysgonomonadaceae</taxon>
        <taxon>Dysgonomonas</taxon>
    </lineage>
</organism>
<keyword evidence="10" id="KW-1185">Reference proteome</keyword>
<name>A0A2V3PQN3_9BACT</name>
<dbReference type="GO" id="GO:0006508">
    <property type="term" value="P:proteolysis"/>
    <property type="evidence" value="ECO:0007669"/>
    <property type="project" value="UniProtKB-KW"/>
</dbReference>
<keyword evidence="4 5" id="KW-0472">Membrane</keyword>
<dbReference type="InterPro" id="IPR002810">
    <property type="entry name" value="NfeD-like_C"/>
</dbReference>
<dbReference type="PROSITE" id="PS51257">
    <property type="entry name" value="PROKAR_LIPOPROTEIN"/>
    <property type="match status" value="1"/>
</dbReference>
<dbReference type="Proteomes" id="UP000247973">
    <property type="component" value="Unassembled WGS sequence"/>
</dbReference>
<dbReference type="Pfam" id="PF24961">
    <property type="entry name" value="NfeD_membrane"/>
    <property type="match status" value="1"/>
</dbReference>
<comment type="caution">
    <text evidence="9">The sequence shown here is derived from an EMBL/GenBank/DDBJ whole genome shotgun (WGS) entry which is preliminary data.</text>
</comment>
<feature type="transmembrane region" description="Helical" evidence="5">
    <location>
        <begin position="268"/>
        <end position="288"/>
    </location>
</feature>
<dbReference type="CDD" id="cd07021">
    <property type="entry name" value="Clp_protease_NfeD_like"/>
    <property type="match status" value="1"/>
</dbReference>
<dbReference type="InterPro" id="IPR029045">
    <property type="entry name" value="ClpP/crotonase-like_dom_sf"/>
</dbReference>
<evidence type="ECO:0000256" key="1">
    <source>
        <dbReference type="ARBA" id="ARBA00004141"/>
    </source>
</evidence>
<dbReference type="AlphaFoldDB" id="A0A2V3PQN3"/>
<protein>
    <submittedName>
        <fullName evidence="9">Membrane-bound serine protease (ClpP class)</fullName>
    </submittedName>
</protein>
<feature type="transmembrane region" description="Helical" evidence="5">
    <location>
        <begin position="241"/>
        <end position="261"/>
    </location>
</feature>
<dbReference type="GO" id="GO:0005886">
    <property type="term" value="C:plasma membrane"/>
    <property type="evidence" value="ECO:0007669"/>
    <property type="project" value="TreeGrafter"/>
</dbReference>
<evidence type="ECO:0000313" key="10">
    <source>
        <dbReference type="Proteomes" id="UP000247973"/>
    </source>
</evidence>
<evidence type="ECO:0000313" key="9">
    <source>
        <dbReference type="EMBL" id="PXV64109.1"/>
    </source>
</evidence>
<evidence type="ECO:0000259" key="7">
    <source>
        <dbReference type="Pfam" id="PF24961"/>
    </source>
</evidence>
<gene>
    <name evidence="9" type="ORF">CLV62_11167</name>
</gene>
<dbReference type="GO" id="GO:0008233">
    <property type="term" value="F:peptidase activity"/>
    <property type="evidence" value="ECO:0007669"/>
    <property type="project" value="UniProtKB-KW"/>
</dbReference>
<reference evidence="9 10" key="1">
    <citation type="submission" date="2018-03" db="EMBL/GenBank/DDBJ databases">
        <title>Genomic Encyclopedia of Archaeal and Bacterial Type Strains, Phase II (KMG-II): from individual species to whole genera.</title>
        <authorList>
            <person name="Goeker M."/>
        </authorList>
    </citation>
    <scope>NUCLEOTIDE SEQUENCE [LARGE SCALE GENOMIC DNA]</scope>
    <source>
        <strain evidence="9 10">DSM 100214</strain>
    </source>
</reference>
<feature type="transmembrane region" description="Helical" evidence="5">
    <location>
        <begin position="356"/>
        <end position="375"/>
    </location>
</feature>
<dbReference type="InterPro" id="IPR012340">
    <property type="entry name" value="NA-bd_OB-fold"/>
</dbReference>
<evidence type="ECO:0000256" key="3">
    <source>
        <dbReference type="ARBA" id="ARBA00022989"/>
    </source>
</evidence>
<dbReference type="InterPro" id="IPR052165">
    <property type="entry name" value="Membrane_assoc_protease"/>
</dbReference>
<keyword evidence="2 5" id="KW-0812">Transmembrane</keyword>
<dbReference type="SUPFAM" id="SSF52096">
    <property type="entry name" value="ClpP/crotonase"/>
    <property type="match status" value="1"/>
</dbReference>
<feature type="transmembrane region" description="Helical" evidence="5">
    <location>
        <begin position="294"/>
        <end position="312"/>
    </location>
</feature>
<evidence type="ECO:0000259" key="8">
    <source>
        <dbReference type="Pfam" id="PF25145"/>
    </source>
</evidence>
<dbReference type="PANTHER" id="PTHR33507:SF3">
    <property type="entry name" value="INNER MEMBRANE PROTEIN YBBJ"/>
    <property type="match status" value="1"/>
</dbReference>
<feature type="domain" description="NfeD integral membrane" evidence="7">
    <location>
        <begin position="247"/>
        <end position="370"/>
    </location>
</feature>
<keyword evidence="3 5" id="KW-1133">Transmembrane helix</keyword>
<feature type="transmembrane region" description="Helical" evidence="5">
    <location>
        <begin position="317"/>
        <end position="336"/>
    </location>
</feature>
<dbReference type="InterPro" id="IPR056738">
    <property type="entry name" value="NfeD1b_N"/>
</dbReference>
<feature type="domain" description="NfeD1b N-terminal" evidence="8">
    <location>
        <begin position="27"/>
        <end position="229"/>
    </location>
</feature>
<evidence type="ECO:0000256" key="2">
    <source>
        <dbReference type="ARBA" id="ARBA00022692"/>
    </source>
</evidence>
<dbReference type="Gene3D" id="3.90.226.10">
    <property type="entry name" value="2-enoyl-CoA Hydratase, Chain A, domain 1"/>
    <property type="match status" value="1"/>
</dbReference>
<evidence type="ECO:0000256" key="5">
    <source>
        <dbReference type="SAM" id="Phobius"/>
    </source>
</evidence>
<dbReference type="Gene3D" id="2.40.50.140">
    <property type="entry name" value="Nucleic acid-binding proteins"/>
    <property type="match status" value="1"/>
</dbReference>
<dbReference type="Pfam" id="PF25145">
    <property type="entry name" value="NfeD1b_N"/>
    <property type="match status" value="1"/>
</dbReference>
<dbReference type="EMBL" id="QICL01000011">
    <property type="protein sequence ID" value="PXV64109.1"/>
    <property type="molecule type" value="Genomic_DNA"/>
</dbReference>
<proteinExistence type="predicted"/>
<dbReference type="PANTHER" id="PTHR33507">
    <property type="entry name" value="INNER MEMBRANE PROTEIN YBBJ"/>
    <property type="match status" value="1"/>
</dbReference>
<evidence type="ECO:0000256" key="4">
    <source>
        <dbReference type="ARBA" id="ARBA00023136"/>
    </source>
</evidence>
<sequence length="462" mass="50641">MKKTLTLLFLILVGCIQLIADNNTPLIYKINIKQEIGPVTWQYLQNGLHLAEKEKADYILIEMNTYGGNVVEADSMRTAILNSKIPVYVFINNNAASAGALIAIACDKIFMRNSANIGAATVVDALGEKAPDKYQSYMRSLIRSTAESHGKDTLISQSNDTILKWKRDPRIAEAMVDERVVIPMLTDTTKVLTLTANEALSVGYCDGIAENISEVIVKHMNIEDYEVHTYNPTIFDYIKNILTNGIVQSILIMIIIGGIYIELKTPGVGLPIAMAITAALLYFTPLYMDGYAQNWEIIIFVIGLILIAFEIFVIPGFGVAGISGIVLTIAGLFLSLVGNVDFDFTGVSSDQTLKSLITVIVGVFMSFVLIITLISRIGKEGSLFRNIALTSDQEGFISVPEEQKLMIGKIGHAATVLRPSGKVIIDGEYYDAVANQGFIESGKNIKVIKYESSQLYVVEIKV</sequence>
<dbReference type="SUPFAM" id="SSF141322">
    <property type="entry name" value="NfeD domain-like"/>
    <property type="match status" value="1"/>
</dbReference>
<dbReference type="RefSeq" id="WP_110310668.1">
    <property type="nucleotide sequence ID" value="NZ_QICL01000011.1"/>
</dbReference>
<feature type="domain" description="NfeD-like C-terminal" evidence="6">
    <location>
        <begin position="405"/>
        <end position="458"/>
    </location>
</feature>
<keyword evidence="9" id="KW-0378">Hydrolase</keyword>
<evidence type="ECO:0000259" key="6">
    <source>
        <dbReference type="Pfam" id="PF01957"/>
    </source>
</evidence>
<comment type="subcellular location">
    <subcellularLocation>
        <location evidence="1">Membrane</location>
        <topology evidence="1">Multi-pass membrane protein</topology>
    </subcellularLocation>
</comment>
<keyword evidence="9" id="KW-0645">Protease</keyword>
<dbReference type="OrthoDB" id="9806253at2"/>
<dbReference type="InterPro" id="IPR056739">
    <property type="entry name" value="NfeD_membrane"/>
</dbReference>
<accession>A0A2V3PQN3</accession>